<dbReference type="EMBL" id="WIGO01000012">
    <property type="protein sequence ID" value="KAF6839541.1"/>
    <property type="molecule type" value="Genomic_DNA"/>
</dbReference>
<comment type="caution">
    <text evidence="2">The sequence shown here is derived from an EMBL/GenBank/DDBJ whole genome shotgun (WGS) entry which is preliminary data.</text>
</comment>
<evidence type="ECO:0000256" key="1">
    <source>
        <dbReference type="SAM" id="MobiDB-lite"/>
    </source>
</evidence>
<evidence type="ECO:0000313" key="2">
    <source>
        <dbReference type="EMBL" id="KAF6839541.1"/>
    </source>
</evidence>
<accession>A0A8H6KYF5</accession>
<reference evidence="2" key="1">
    <citation type="journal article" date="2020" name="Phytopathology">
        <title>Genome Sequence Resources of Colletotrichum truncatum, C. plurivorum, C. musicola, and C. sojae: Four Species Pathogenic to Soybean (Glycine max).</title>
        <authorList>
            <person name="Rogerio F."/>
            <person name="Boufleur T.R."/>
            <person name="Ciampi-Guillardi M."/>
            <person name="Sukno S.A."/>
            <person name="Thon M.R."/>
            <person name="Massola Junior N.S."/>
            <person name="Baroncelli R."/>
        </authorList>
    </citation>
    <scope>NUCLEOTIDE SEQUENCE</scope>
    <source>
        <strain evidence="2">LFN00145</strain>
    </source>
</reference>
<organism evidence="2 3">
    <name type="scientific">Colletotrichum plurivorum</name>
    <dbReference type="NCBI Taxonomy" id="2175906"/>
    <lineage>
        <taxon>Eukaryota</taxon>
        <taxon>Fungi</taxon>
        <taxon>Dikarya</taxon>
        <taxon>Ascomycota</taxon>
        <taxon>Pezizomycotina</taxon>
        <taxon>Sordariomycetes</taxon>
        <taxon>Hypocreomycetidae</taxon>
        <taxon>Glomerellales</taxon>
        <taxon>Glomerellaceae</taxon>
        <taxon>Colletotrichum</taxon>
        <taxon>Colletotrichum orchidearum species complex</taxon>
    </lineage>
</organism>
<sequence>MEPQPANDVPETTHDDTISLMILEYLERGFQTTGEIMPGFCFRRPLGATSSSNPIFSMLQNQGGRTDHGWLELRPPHLDHSAPSRAPFVFGHPNPDFFKASDEDNQPQPQTQFIIPQ</sequence>
<evidence type="ECO:0000313" key="3">
    <source>
        <dbReference type="Proteomes" id="UP000654918"/>
    </source>
</evidence>
<feature type="compositionally biased region" description="Low complexity" evidence="1">
    <location>
        <begin position="106"/>
        <end position="117"/>
    </location>
</feature>
<dbReference type="Proteomes" id="UP000654918">
    <property type="component" value="Unassembled WGS sequence"/>
</dbReference>
<dbReference type="AlphaFoldDB" id="A0A8H6KYF5"/>
<feature type="region of interest" description="Disordered" evidence="1">
    <location>
        <begin position="76"/>
        <end position="117"/>
    </location>
</feature>
<name>A0A8H6KYF5_9PEZI</name>
<proteinExistence type="predicted"/>
<keyword evidence="3" id="KW-1185">Reference proteome</keyword>
<gene>
    <name evidence="2" type="ORF">CPLU01_01678</name>
</gene>
<protein>
    <submittedName>
        <fullName evidence="2">Uncharacterized protein</fullName>
    </submittedName>
</protein>